<gene>
    <name evidence="2" type="ORF">PanWU01x14_203140</name>
</gene>
<protein>
    <recommendedName>
        <fullName evidence="4">Transmembrane protein</fullName>
    </recommendedName>
</protein>
<name>A0A2P5BWZ5_PARAD</name>
<evidence type="ECO:0000313" key="3">
    <source>
        <dbReference type="Proteomes" id="UP000237105"/>
    </source>
</evidence>
<evidence type="ECO:0000313" key="2">
    <source>
        <dbReference type="EMBL" id="PON53307.1"/>
    </source>
</evidence>
<evidence type="ECO:0008006" key="4">
    <source>
        <dbReference type="Google" id="ProtNLM"/>
    </source>
</evidence>
<keyword evidence="1" id="KW-0472">Membrane</keyword>
<accession>A0A2P5BWZ5</accession>
<dbReference type="EMBL" id="JXTB01000208">
    <property type="protein sequence ID" value="PON53307.1"/>
    <property type="molecule type" value="Genomic_DNA"/>
</dbReference>
<comment type="caution">
    <text evidence="2">The sequence shown here is derived from an EMBL/GenBank/DDBJ whole genome shotgun (WGS) entry which is preliminary data.</text>
</comment>
<organism evidence="2 3">
    <name type="scientific">Parasponia andersonii</name>
    <name type="common">Sponia andersonii</name>
    <dbReference type="NCBI Taxonomy" id="3476"/>
    <lineage>
        <taxon>Eukaryota</taxon>
        <taxon>Viridiplantae</taxon>
        <taxon>Streptophyta</taxon>
        <taxon>Embryophyta</taxon>
        <taxon>Tracheophyta</taxon>
        <taxon>Spermatophyta</taxon>
        <taxon>Magnoliopsida</taxon>
        <taxon>eudicotyledons</taxon>
        <taxon>Gunneridae</taxon>
        <taxon>Pentapetalae</taxon>
        <taxon>rosids</taxon>
        <taxon>fabids</taxon>
        <taxon>Rosales</taxon>
        <taxon>Cannabaceae</taxon>
        <taxon>Parasponia</taxon>
    </lineage>
</organism>
<evidence type="ECO:0000256" key="1">
    <source>
        <dbReference type="SAM" id="Phobius"/>
    </source>
</evidence>
<keyword evidence="1" id="KW-1133">Transmembrane helix</keyword>
<dbReference type="Proteomes" id="UP000237105">
    <property type="component" value="Unassembled WGS sequence"/>
</dbReference>
<keyword evidence="3" id="KW-1185">Reference proteome</keyword>
<reference evidence="3" key="1">
    <citation type="submission" date="2016-06" db="EMBL/GenBank/DDBJ databases">
        <title>Parallel loss of symbiosis genes in relatives of nitrogen-fixing non-legume Parasponia.</title>
        <authorList>
            <person name="Van Velzen R."/>
            <person name="Holmer R."/>
            <person name="Bu F."/>
            <person name="Rutten L."/>
            <person name="Van Zeijl A."/>
            <person name="Liu W."/>
            <person name="Santuari L."/>
            <person name="Cao Q."/>
            <person name="Sharma T."/>
            <person name="Shen D."/>
            <person name="Roswanjaya Y."/>
            <person name="Wardhani T."/>
            <person name="Kalhor M.S."/>
            <person name="Jansen J."/>
            <person name="Van den Hoogen J."/>
            <person name="Gungor B."/>
            <person name="Hartog M."/>
            <person name="Hontelez J."/>
            <person name="Verver J."/>
            <person name="Yang W.-C."/>
            <person name="Schijlen E."/>
            <person name="Repin R."/>
            <person name="Schilthuizen M."/>
            <person name="Schranz E."/>
            <person name="Heidstra R."/>
            <person name="Miyata K."/>
            <person name="Fedorova E."/>
            <person name="Kohlen W."/>
            <person name="Bisseling T."/>
            <person name="Smit S."/>
            <person name="Geurts R."/>
        </authorList>
    </citation>
    <scope>NUCLEOTIDE SEQUENCE [LARGE SCALE GENOMIC DNA]</scope>
    <source>
        <strain evidence="3">cv. WU1-14</strain>
    </source>
</reference>
<dbReference type="AlphaFoldDB" id="A0A2P5BWZ5"/>
<proteinExistence type="predicted"/>
<feature type="transmembrane region" description="Helical" evidence="1">
    <location>
        <begin position="121"/>
        <end position="143"/>
    </location>
</feature>
<keyword evidence="1" id="KW-0812">Transmembrane</keyword>
<feature type="transmembrane region" description="Helical" evidence="1">
    <location>
        <begin position="78"/>
        <end position="101"/>
    </location>
</feature>
<sequence>MAFLDMQKVPYLTSWMRRVEACFFSVSKVPFKLGKNKRQVQSWYSPCRSQQGMAVFSLLIPRVIRLYQFSIFAVEVDMVAFCFGSGFVIISFVVCLGIGVPLNLGVYKEYGEVSFETARQYVLPSASFDVLFPRYLLPYFIYFSKHQMLLWFS</sequence>